<reference evidence="1 2" key="1">
    <citation type="submission" date="2020-09" db="EMBL/GenBank/DDBJ databases">
        <title>Genome sequences of Mycetohabitans spp.</title>
        <authorList>
            <person name="Carter M.E."/>
            <person name="Carpenter S.C.D."/>
            <person name="Bogdanove A.J."/>
        </authorList>
    </citation>
    <scope>NUCLEOTIDE SEQUENCE [LARGE SCALE GENOMIC DNA]</scope>
    <source>
        <strain evidence="1 2">B12</strain>
    </source>
</reference>
<dbReference type="RefSeq" id="WP_338910697.1">
    <property type="nucleotide sequence ID" value="NZ_CP062176.1"/>
</dbReference>
<sequence length="71" mass="7748">MTITTGPRRTPRGMLSGRFVYVGLTSAERAELEQIAADHHRSISSMARELISVGKRHFSTASASSQTTVRS</sequence>
<dbReference type="Proteomes" id="UP001493153">
    <property type="component" value="Chromosome"/>
</dbReference>
<protein>
    <recommendedName>
        <fullName evidence="3">Ribbon-helix-helix protein CopG domain-containing protein</fullName>
    </recommendedName>
</protein>
<proteinExistence type="predicted"/>
<organism evidence="1 2">
    <name type="scientific">Mycetohabitans rhizoxinica</name>
    <dbReference type="NCBI Taxonomy" id="412963"/>
    <lineage>
        <taxon>Bacteria</taxon>
        <taxon>Pseudomonadati</taxon>
        <taxon>Pseudomonadota</taxon>
        <taxon>Betaproteobacteria</taxon>
        <taxon>Burkholderiales</taxon>
        <taxon>Burkholderiaceae</taxon>
        <taxon>Mycetohabitans</taxon>
    </lineage>
</organism>
<accession>A0ABZ2Q4U8</accession>
<dbReference type="EMBL" id="CP062176">
    <property type="protein sequence ID" value="WXK39659.1"/>
    <property type="molecule type" value="Genomic_DNA"/>
</dbReference>
<name>A0ABZ2Q4U8_9BURK</name>
<evidence type="ECO:0008006" key="3">
    <source>
        <dbReference type="Google" id="ProtNLM"/>
    </source>
</evidence>
<gene>
    <name evidence="1" type="ORF">IHE29_10450</name>
</gene>
<evidence type="ECO:0000313" key="1">
    <source>
        <dbReference type="EMBL" id="WXK39659.1"/>
    </source>
</evidence>
<keyword evidence="2" id="KW-1185">Reference proteome</keyword>
<evidence type="ECO:0000313" key="2">
    <source>
        <dbReference type="Proteomes" id="UP001493153"/>
    </source>
</evidence>